<dbReference type="InterPro" id="IPR009571">
    <property type="entry name" value="SUR7/Rim9-like_fungi"/>
</dbReference>
<dbReference type="Pfam" id="PF06687">
    <property type="entry name" value="SUR7"/>
    <property type="match status" value="1"/>
</dbReference>
<dbReference type="InterPro" id="IPR052413">
    <property type="entry name" value="SUR7_domain"/>
</dbReference>
<organism evidence="3 4">
    <name type="scientific">Xylona heveae (strain CBS 132557 / TC161)</name>
    <dbReference type="NCBI Taxonomy" id="1328760"/>
    <lineage>
        <taxon>Eukaryota</taxon>
        <taxon>Fungi</taxon>
        <taxon>Dikarya</taxon>
        <taxon>Ascomycota</taxon>
        <taxon>Pezizomycotina</taxon>
        <taxon>Xylonomycetes</taxon>
        <taxon>Xylonales</taxon>
        <taxon>Xylonaceae</taxon>
        <taxon>Xylona</taxon>
    </lineage>
</organism>
<dbReference type="OrthoDB" id="4480814at2759"/>
<dbReference type="PANTHER" id="PTHR28019">
    <property type="entry name" value="CELL MEMBRANE PROTEIN YLR413W-RELATED"/>
    <property type="match status" value="1"/>
</dbReference>
<feature type="transmembrane region" description="Helical" evidence="2">
    <location>
        <begin position="229"/>
        <end position="256"/>
    </location>
</feature>
<gene>
    <name evidence="3" type="ORF">L228DRAFT_266538</name>
</gene>
<dbReference type="InParanoid" id="A0A165I0D0"/>
<evidence type="ECO:0000256" key="1">
    <source>
        <dbReference type="SAM" id="MobiDB-lite"/>
    </source>
</evidence>
<feature type="transmembrane region" description="Helical" evidence="2">
    <location>
        <begin position="277"/>
        <end position="297"/>
    </location>
</feature>
<dbReference type="GO" id="GO:0051285">
    <property type="term" value="C:cell cortex of cell tip"/>
    <property type="evidence" value="ECO:0007669"/>
    <property type="project" value="TreeGrafter"/>
</dbReference>
<keyword evidence="2" id="KW-0472">Membrane</keyword>
<feature type="transmembrane region" description="Helical" evidence="2">
    <location>
        <begin position="201"/>
        <end position="223"/>
    </location>
</feature>
<keyword evidence="2" id="KW-1133">Transmembrane helix</keyword>
<dbReference type="GO" id="GO:0031505">
    <property type="term" value="P:fungal-type cell wall organization"/>
    <property type="evidence" value="ECO:0007669"/>
    <property type="project" value="TreeGrafter"/>
</dbReference>
<dbReference type="GeneID" id="28900011"/>
<accession>A0A165I0D0</accession>
<feature type="compositionally biased region" description="Low complexity" evidence="1">
    <location>
        <begin position="303"/>
        <end position="312"/>
    </location>
</feature>
<name>A0A165I0D0_XYLHT</name>
<proteinExistence type="predicted"/>
<sequence>MGKAGRVACIFTPMALTLASLICIILVGMGGTNKNSSTLNNLYFFKANAQNVTSSLESLVASETGISSSDLSAALSSTGTNLTTALGLKDFYTVALWNYCDGSITTSSSSSNKSSQHQVDHVEYCSPRKAEFYFNPVQVWGLDNSTNSSSSASSSSSSSSQLSEIESKIQSEIHSYLHDKIYNESLKKGLATYKAVAKWMFIAYAIAFFATIAEFILGFFAIFSRWGSFVTSIASTVAFIFTLAASITSTALYASLAGTFDSALKKYGIHGSMGKQIYVTTWLAVAFAAAAGLFWVLSTCCCSGRSSSSSPSKRGRTRSRGEKDGPIPMMTGGASGTGAGAPLRPGTYGYDRVPSPYMGHDDGQYHGGVAPAAGAGGFPPHTDYTGYNPSHNIGTAMPYEPYRHREAV</sequence>
<dbReference type="Proteomes" id="UP000076632">
    <property type="component" value="Unassembled WGS sequence"/>
</dbReference>
<keyword evidence="2" id="KW-0812">Transmembrane</keyword>
<feature type="region of interest" description="Disordered" evidence="1">
    <location>
        <begin position="303"/>
        <end position="341"/>
    </location>
</feature>
<dbReference type="AlphaFoldDB" id="A0A165I0D0"/>
<evidence type="ECO:0000256" key="2">
    <source>
        <dbReference type="SAM" id="Phobius"/>
    </source>
</evidence>
<feature type="region of interest" description="Disordered" evidence="1">
    <location>
        <begin position="389"/>
        <end position="408"/>
    </location>
</feature>
<keyword evidence="4" id="KW-1185">Reference proteome</keyword>
<dbReference type="GO" id="GO:0005886">
    <property type="term" value="C:plasma membrane"/>
    <property type="evidence" value="ECO:0007669"/>
    <property type="project" value="InterPro"/>
</dbReference>
<evidence type="ECO:0000313" key="3">
    <source>
        <dbReference type="EMBL" id="KZF24179.1"/>
    </source>
</evidence>
<evidence type="ECO:0008006" key="5">
    <source>
        <dbReference type="Google" id="ProtNLM"/>
    </source>
</evidence>
<dbReference type="OMA" id="MNWAFVI"/>
<feature type="transmembrane region" description="Helical" evidence="2">
    <location>
        <begin position="6"/>
        <end position="27"/>
    </location>
</feature>
<evidence type="ECO:0000313" key="4">
    <source>
        <dbReference type="Proteomes" id="UP000076632"/>
    </source>
</evidence>
<reference evidence="3 4" key="1">
    <citation type="journal article" date="2016" name="Fungal Biol.">
        <title>The genome of Xylona heveae provides a window into fungal endophytism.</title>
        <authorList>
            <person name="Gazis R."/>
            <person name="Kuo A."/>
            <person name="Riley R."/>
            <person name="LaButti K."/>
            <person name="Lipzen A."/>
            <person name="Lin J."/>
            <person name="Amirebrahimi M."/>
            <person name="Hesse C.N."/>
            <person name="Spatafora J.W."/>
            <person name="Henrissat B."/>
            <person name="Hainaut M."/>
            <person name="Grigoriev I.V."/>
            <person name="Hibbett D.S."/>
        </authorList>
    </citation>
    <scope>NUCLEOTIDE SEQUENCE [LARGE SCALE GENOMIC DNA]</scope>
    <source>
        <strain evidence="3 4">TC161</strain>
    </source>
</reference>
<protein>
    <recommendedName>
        <fullName evidence="5">Integral membrane protein</fullName>
    </recommendedName>
</protein>
<dbReference type="EMBL" id="KV407456">
    <property type="protein sequence ID" value="KZF24179.1"/>
    <property type="molecule type" value="Genomic_DNA"/>
</dbReference>
<dbReference type="RefSeq" id="XP_018189734.1">
    <property type="nucleotide sequence ID" value="XM_018334874.1"/>
</dbReference>
<dbReference type="PANTHER" id="PTHR28019:SF3">
    <property type="entry name" value="INTEGRAL MEMBRANE PROTEIN (AFU_ORTHOLOGUE AFUA_6G07470)"/>
    <property type="match status" value="1"/>
</dbReference>